<dbReference type="InterPro" id="IPR058240">
    <property type="entry name" value="rSAM_sf"/>
</dbReference>
<sequence length="657" mass="75895">MTSKITMCEFNHHPHMLPLVSGYLQAYSQKDPEVESETEFELFTRTANTSADNIIEELVSRQSDVYAISCYIWNMGLIRKLLDPIIERVPHARIILGGPQVQGRAETYIRPEQNRIFIANGEGEVIFYEFIKEVIAGGKNFRNCPGLNFWDMKLLTTTPSPPLIKDLDDIPSPFLTGIFDDMPFVNVAYETNRGCPYTCSFCYFSRGGEYRKLRKFSQERVSKEMDWLTSRDLMYIFMADANWGVFKQDIVYSQELANYAKKRGSPTFVSFSAAKNRPNAVLEIAQIFKDAGITNSQPVSFQSLNPEVLKLISRINIKADKIDELQTLFSEQHIDSYVEMIWPLPGETLESFKQGLEVICNKGLGTITCYPTIMLPNTALWDQEEEFGFVTLEPEDALNDSKIVIQTNWVTEAEYEEGVRYYFATHILFNLGTLRCLSNYLHHDCNIPMNKLFTDFADYMKAHQENDLAFWIEDFIIEKGGFVDNGSLGMCAHRILHEERDKFQPFLYQFVSEQPWWSDKKAQMLFEVDILNTPYLYSTLPVRGNDCFENHLKYITVIDNKSGRCVAEIPSKYKKFIPQYVYSESEVNDCLNASCYEILYITNQIPYMPSWSKEQVGNYGQGRIQSNRSLMPRWEPLANAQSEQQATDDEMFVEEVF</sequence>
<dbReference type="InterPro" id="IPR034466">
    <property type="entry name" value="Methyltransferase_Class_B"/>
</dbReference>
<dbReference type="GO" id="GO:0046872">
    <property type="term" value="F:metal ion binding"/>
    <property type="evidence" value="ECO:0007669"/>
    <property type="project" value="UniProtKB-KW"/>
</dbReference>
<dbReference type="SFLD" id="SFLDG01123">
    <property type="entry name" value="methyltransferase_(Class_B)"/>
    <property type="match status" value="1"/>
</dbReference>
<dbReference type="Pfam" id="PF02310">
    <property type="entry name" value="B12-binding"/>
    <property type="match status" value="1"/>
</dbReference>
<organism evidence="7">
    <name type="scientific">hydrothermal vent metagenome</name>
    <dbReference type="NCBI Taxonomy" id="652676"/>
    <lineage>
        <taxon>unclassified sequences</taxon>
        <taxon>metagenomes</taxon>
        <taxon>ecological metagenomes</taxon>
    </lineage>
</organism>
<dbReference type="PANTHER" id="PTHR43409">
    <property type="entry name" value="ANAEROBIC MAGNESIUM-PROTOPORPHYRIN IX MONOMETHYL ESTER CYCLASE-RELATED"/>
    <property type="match status" value="1"/>
</dbReference>
<dbReference type="GO" id="GO:0003824">
    <property type="term" value="F:catalytic activity"/>
    <property type="evidence" value="ECO:0007669"/>
    <property type="project" value="InterPro"/>
</dbReference>
<proteinExistence type="predicted"/>
<dbReference type="InterPro" id="IPR051198">
    <property type="entry name" value="BchE-like"/>
</dbReference>
<dbReference type="GO" id="GO:0051539">
    <property type="term" value="F:4 iron, 4 sulfur cluster binding"/>
    <property type="evidence" value="ECO:0007669"/>
    <property type="project" value="UniProtKB-KW"/>
</dbReference>
<dbReference type="Gene3D" id="3.40.50.280">
    <property type="entry name" value="Cobalamin-binding domain"/>
    <property type="match status" value="1"/>
</dbReference>
<dbReference type="SFLD" id="SFLDS00029">
    <property type="entry name" value="Radical_SAM"/>
    <property type="match status" value="1"/>
</dbReference>
<dbReference type="SUPFAM" id="SSF102114">
    <property type="entry name" value="Radical SAM enzymes"/>
    <property type="match status" value="1"/>
</dbReference>
<dbReference type="InterPro" id="IPR006158">
    <property type="entry name" value="Cobalamin-bd"/>
</dbReference>
<dbReference type="SMART" id="SM00729">
    <property type="entry name" value="Elp3"/>
    <property type="match status" value="1"/>
</dbReference>
<dbReference type="EMBL" id="UOFT01000054">
    <property type="protein sequence ID" value="VAW96728.1"/>
    <property type="molecule type" value="Genomic_DNA"/>
</dbReference>
<evidence type="ECO:0000313" key="7">
    <source>
        <dbReference type="EMBL" id="VAW96728.1"/>
    </source>
</evidence>
<evidence type="ECO:0000256" key="4">
    <source>
        <dbReference type="ARBA" id="ARBA00023004"/>
    </source>
</evidence>
<reference evidence="7" key="1">
    <citation type="submission" date="2018-06" db="EMBL/GenBank/DDBJ databases">
        <authorList>
            <person name="Zhirakovskaya E."/>
        </authorList>
    </citation>
    <scope>NUCLEOTIDE SEQUENCE</scope>
</reference>
<dbReference type="SFLD" id="SFLDG01082">
    <property type="entry name" value="B12-binding_domain_containing"/>
    <property type="match status" value="1"/>
</dbReference>
<protein>
    <recommendedName>
        <fullName evidence="6">B12-binding domain-containing protein</fullName>
    </recommendedName>
</protein>
<dbReference type="InterPro" id="IPR023404">
    <property type="entry name" value="rSAM_horseshoe"/>
</dbReference>
<dbReference type="AlphaFoldDB" id="A0A3B0ZTC0"/>
<dbReference type="InterPro" id="IPR006638">
    <property type="entry name" value="Elp3/MiaA/NifB-like_rSAM"/>
</dbReference>
<keyword evidence="3" id="KW-0479">Metal-binding</keyword>
<dbReference type="PANTHER" id="PTHR43409:SF16">
    <property type="entry name" value="SLR0320 PROTEIN"/>
    <property type="match status" value="1"/>
</dbReference>
<evidence type="ECO:0000256" key="1">
    <source>
        <dbReference type="ARBA" id="ARBA00001966"/>
    </source>
</evidence>
<comment type="cofactor">
    <cofactor evidence="1">
        <name>[4Fe-4S] cluster</name>
        <dbReference type="ChEBI" id="CHEBI:49883"/>
    </cofactor>
</comment>
<keyword evidence="5" id="KW-0411">Iron-sulfur</keyword>
<evidence type="ECO:0000259" key="6">
    <source>
        <dbReference type="PROSITE" id="PS51332"/>
    </source>
</evidence>
<feature type="domain" description="B12-binding" evidence="6">
    <location>
        <begin position="1"/>
        <end position="141"/>
    </location>
</feature>
<evidence type="ECO:0000256" key="5">
    <source>
        <dbReference type="ARBA" id="ARBA00023014"/>
    </source>
</evidence>
<dbReference type="InterPro" id="IPR007197">
    <property type="entry name" value="rSAM"/>
</dbReference>
<dbReference type="GO" id="GO:0005829">
    <property type="term" value="C:cytosol"/>
    <property type="evidence" value="ECO:0007669"/>
    <property type="project" value="TreeGrafter"/>
</dbReference>
<dbReference type="PROSITE" id="PS51332">
    <property type="entry name" value="B12_BINDING"/>
    <property type="match status" value="1"/>
</dbReference>
<name>A0A3B0ZTC0_9ZZZZ</name>
<keyword evidence="4" id="KW-0408">Iron</keyword>
<dbReference type="GO" id="GO:0031419">
    <property type="term" value="F:cobalamin binding"/>
    <property type="evidence" value="ECO:0007669"/>
    <property type="project" value="InterPro"/>
</dbReference>
<gene>
    <name evidence="7" type="ORF">MNBD_GAMMA23-1308</name>
</gene>
<evidence type="ECO:0000256" key="2">
    <source>
        <dbReference type="ARBA" id="ARBA00022691"/>
    </source>
</evidence>
<dbReference type="Pfam" id="PF04055">
    <property type="entry name" value="Radical_SAM"/>
    <property type="match status" value="1"/>
</dbReference>
<evidence type="ECO:0000256" key="3">
    <source>
        <dbReference type="ARBA" id="ARBA00022723"/>
    </source>
</evidence>
<dbReference type="Gene3D" id="3.80.30.20">
    <property type="entry name" value="tm_1862 like domain"/>
    <property type="match status" value="1"/>
</dbReference>
<accession>A0A3B0ZTC0</accession>
<keyword evidence="2" id="KW-0949">S-adenosyl-L-methionine</keyword>